<comment type="caution">
    <text evidence="2">The sequence shown here is derived from an EMBL/GenBank/DDBJ whole genome shotgun (WGS) entry which is preliminary data.</text>
</comment>
<evidence type="ECO:0000313" key="2">
    <source>
        <dbReference type="EMBL" id="RIV24013.1"/>
    </source>
</evidence>
<reference evidence="2 3" key="1">
    <citation type="submission" date="2018-08" db="EMBL/GenBank/DDBJ databases">
        <title>Fibrisoma montanum sp. nov., isolated from Danxia mountain soil.</title>
        <authorList>
            <person name="Huang Y."/>
        </authorList>
    </citation>
    <scope>NUCLEOTIDE SEQUENCE [LARGE SCALE GENOMIC DNA]</scope>
    <source>
        <strain evidence="2 3">HYT19</strain>
    </source>
</reference>
<feature type="transmembrane region" description="Helical" evidence="1">
    <location>
        <begin position="6"/>
        <end position="29"/>
    </location>
</feature>
<dbReference type="Proteomes" id="UP000283523">
    <property type="component" value="Unassembled WGS sequence"/>
</dbReference>
<keyword evidence="1" id="KW-0472">Membrane</keyword>
<dbReference type="EMBL" id="QXED01000003">
    <property type="protein sequence ID" value="RIV24013.1"/>
    <property type="molecule type" value="Genomic_DNA"/>
</dbReference>
<gene>
    <name evidence="2" type="ORF">DYU11_13700</name>
</gene>
<organism evidence="2 3">
    <name type="scientific">Fibrisoma montanum</name>
    <dbReference type="NCBI Taxonomy" id="2305895"/>
    <lineage>
        <taxon>Bacteria</taxon>
        <taxon>Pseudomonadati</taxon>
        <taxon>Bacteroidota</taxon>
        <taxon>Cytophagia</taxon>
        <taxon>Cytophagales</taxon>
        <taxon>Spirosomataceae</taxon>
        <taxon>Fibrisoma</taxon>
    </lineage>
</organism>
<keyword evidence="1" id="KW-1133">Transmembrane helix</keyword>
<proteinExistence type="predicted"/>
<feature type="transmembrane region" description="Helical" evidence="1">
    <location>
        <begin position="41"/>
        <end position="63"/>
    </location>
</feature>
<evidence type="ECO:0000313" key="3">
    <source>
        <dbReference type="Proteomes" id="UP000283523"/>
    </source>
</evidence>
<evidence type="ECO:0000256" key="1">
    <source>
        <dbReference type="SAM" id="Phobius"/>
    </source>
</evidence>
<sequence>MSVELLVTLFYGYLVSGAVFGVYFAGWGAARLDPEAHQMPVMLRLLLWPASVALWPLLLWKLWRSDN</sequence>
<dbReference type="OrthoDB" id="965434at2"/>
<dbReference type="AlphaFoldDB" id="A0A418MCA8"/>
<keyword evidence="3" id="KW-1185">Reference proteome</keyword>
<protein>
    <submittedName>
        <fullName evidence="2">Uncharacterized protein</fullName>
    </submittedName>
</protein>
<dbReference type="RefSeq" id="WP_119668229.1">
    <property type="nucleotide sequence ID" value="NZ_QXED01000003.1"/>
</dbReference>
<keyword evidence="1" id="KW-0812">Transmembrane</keyword>
<name>A0A418MCA8_9BACT</name>
<accession>A0A418MCA8</accession>